<organism evidence="2">
    <name type="scientific">Streptomyces sp. NBC_00180</name>
    <dbReference type="NCBI Taxonomy" id="2903632"/>
    <lineage>
        <taxon>Bacteria</taxon>
        <taxon>Bacillati</taxon>
        <taxon>Actinomycetota</taxon>
        <taxon>Actinomycetes</taxon>
        <taxon>Kitasatosporales</taxon>
        <taxon>Streptomycetaceae</taxon>
        <taxon>Streptomyces</taxon>
    </lineage>
</organism>
<dbReference type="AlphaFoldDB" id="A0AAU1IBW8"/>
<gene>
    <name evidence="2" type="ORF">OG477_41245</name>
</gene>
<evidence type="ECO:0000313" key="2">
    <source>
        <dbReference type="EMBL" id="WTP91346.1"/>
    </source>
</evidence>
<dbReference type="EMBL" id="CP108140">
    <property type="protein sequence ID" value="WTP91346.1"/>
    <property type="molecule type" value="Genomic_DNA"/>
</dbReference>
<protein>
    <submittedName>
        <fullName evidence="2">Uncharacterized protein</fullName>
    </submittedName>
</protein>
<reference evidence="2" key="1">
    <citation type="submission" date="2022-10" db="EMBL/GenBank/DDBJ databases">
        <title>The complete genomes of actinobacterial strains from the NBC collection.</title>
        <authorList>
            <person name="Joergensen T.S."/>
            <person name="Alvarez Arevalo M."/>
            <person name="Sterndorff E.B."/>
            <person name="Faurdal D."/>
            <person name="Vuksanovic O."/>
            <person name="Mourched A.-S."/>
            <person name="Charusanti P."/>
            <person name="Shaw S."/>
            <person name="Blin K."/>
            <person name="Weber T."/>
        </authorList>
    </citation>
    <scope>NUCLEOTIDE SEQUENCE</scope>
    <source>
        <strain evidence="2">NBC 00180</strain>
    </source>
</reference>
<name>A0AAU1IBW8_9ACTN</name>
<accession>A0AAU1IBW8</accession>
<feature type="region of interest" description="Disordered" evidence="1">
    <location>
        <begin position="358"/>
        <end position="377"/>
    </location>
</feature>
<proteinExistence type="predicted"/>
<evidence type="ECO:0000256" key="1">
    <source>
        <dbReference type="SAM" id="MobiDB-lite"/>
    </source>
</evidence>
<sequence>MFGQSATSQERVWNALNGLGDPDVWTGQGVTEELGSDALRVLREVADSYGITVAGNEDLASVVVAHLAAEAAAAAGPPTAVAYAAVPTTAPAPYTSAGIGDDTQLLQWCIDNGYARYSYQQVCAGVMAQWQFGTQDMDGWLLRLAARFGLPTAGTDAEGLWQAIVTSSTPAAGQQHPATAPPPATGHTATTTVYQNQNQAQGGDESDDSAVLGCVRDPQLQALTFDALAAYLAQWDFSLERVQHSLARIAYSSSVSLQGLEDWDQAWKAIVAKEQALSGAGQGTPGPVSAAAPAPDLEAMVDACLARGLPLHTALADISGTAHVRQIDVANYIIALARHRLGRTYTDTETAYHDLRQTVVPQPPPTPTRKRQRKQPDYAPWLLSAALSTDNSREIAQQAEAVGAPTTDTGIQAAIRVLGGKLGLQGTTQEIREQLRTLEHNGELQNPNLYIPAPAPQPAAQHMQPTLNRLTPIQQWLLSAALSTDNPRKIAQQTKPAGAPTTKVGIENAIDVLGGKLGLQGTTQEIRKQLRALEHNGELQNPNLYIPAPAPQPAAQHMQPTLNRLTPIQQWLLSAALSTDNPRKIAQQTKPAGAPTTEAGIKDAIDVLGGKLGLQGTTQEIRKQLRTLEHNGELQNPNLYIPAPAPQPAAQHMQPTLNRLTPIQQWLLSAALSTDNPRKIAQQTKPAGAPTSPQGIEKAIDVLGGKLGLQGTTQEIREQLRTLEHNGELQNPNLYRPGPAPLPAAEDVQGALDSLTEVEWWLLGAALSYDKVEDIAGTAARTGNGAPTGPKGIQGAIERLGKKLGLAGTAGKIREQLRQMEAQGIFRDPGTYR</sequence>